<accession>A0A1G1XBG7</accession>
<evidence type="ECO:0000313" key="3">
    <source>
        <dbReference type="Proteomes" id="UP000177941"/>
    </source>
</evidence>
<keyword evidence="1" id="KW-0812">Transmembrane</keyword>
<dbReference type="Proteomes" id="UP000177941">
    <property type="component" value="Unassembled WGS sequence"/>
</dbReference>
<keyword evidence="1" id="KW-1133">Transmembrane helix</keyword>
<keyword evidence="1" id="KW-0472">Membrane</keyword>
<dbReference type="AlphaFoldDB" id="A0A1G1XBG7"/>
<feature type="transmembrane region" description="Helical" evidence="1">
    <location>
        <begin position="6"/>
        <end position="27"/>
    </location>
</feature>
<sequence length="72" mass="7721">MIAGSGFIVASNLLYVCIVLVCTYRMMRAASVYNWNPGKSDIQQAQKITILTSIIIIASVGLVAAITNILFG</sequence>
<protein>
    <submittedName>
        <fullName evidence="2">Uncharacterized protein</fullName>
    </submittedName>
</protein>
<feature type="transmembrane region" description="Helical" evidence="1">
    <location>
        <begin position="48"/>
        <end position="71"/>
    </location>
</feature>
<evidence type="ECO:0000313" key="2">
    <source>
        <dbReference type="EMBL" id="OGY37262.1"/>
    </source>
</evidence>
<reference evidence="2 3" key="1">
    <citation type="journal article" date="2016" name="Nat. Commun.">
        <title>Thousands of microbial genomes shed light on interconnected biogeochemical processes in an aquifer system.</title>
        <authorList>
            <person name="Anantharaman K."/>
            <person name="Brown C.T."/>
            <person name="Hug L.A."/>
            <person name="Sharon I."/>
            <person name="Castelle C.J."/>
            <person name="Probst A.J."/>
            <person name="Thomas B.C."/>
            <person name="Singh A."/>
            <person name="Wilkins M.J."/>
            <person name="Karaoz U."/>
            <person name="Brodie E.L."/>
            <person name="Williams K.H."/>
            <person name="Hubbard S.S."/>
            <person name="Banfield J.F."/>
        </authorList>
    </citation>
    <scope>NUCLEOTIDE SEQUENCE [LARGE SCALE GENOMIC DNA]</scope>
</reference>
<evidence type="ECO:0000256" key="1">
    <source>
        <dbReference type="SAM" id="Phobius"/>
    </source>
</evidence>
<gene>
    <name evidence="2" type="ORF">A3E36_01085</name>
</gene>
<name>A0A1G1XBG7_9BACT</name>
<organism evidence="2 3">
    <name type="scientific">Candidatus Andersenbacteria bacterium RIFCSPHIGHO2_12_FULL_45_11b</name>
    <dbReference type="NCBI Taxonomy" id="1797282"/>
    <lineage>
        <taxon>Bacteria</taxon>
        <taxon>Candidatus Anderseniibacteriota</taxon>
    </lineage>
</organism>
<proteinExistence type="predicted"/>
<dbReference type="EMBL" id="MHHS01000015">
    <property type="protein sequence ID" value="OGY37262.1"/>
    <property type="molecule type" value="Genomic_DNA"/>
</dbReference>
<comment type="caution">
    <text evidence="2">The sequence shown here is derived from an EMBL/GenBank/DDBJ whole genome shotgun (WGS) entry which is preliminary data.</text>
</comment>